<name>A0A183C4N3_GLOPA</name>
<dbReference type="Proteomes" id="UP000050741">
    <property type="component" value="Unassembled WGS sequence"/>
</dbReference>
<proteinExistence type="predicted"/>
<protein>
    <submittedName>
        <fullName evidence="3">Uncharacterized protein</fullName>
    </submittedName>
</protein>
<evidence type="ECO:0000313" key="2">
    <source>
        <dbReference type="Proteomes" id="UP000050741"/>
    </source>
</evidence>
<evidence type="ECO:0000256" key="1">
    <source>
        <dbReference type="SAM" id="SignalP"/>
    </source>
</evidence>
<dbReference type="AlphaFoldDB" id="A0A183C4N3"/>
<reference evidence="2" key="1">
    <citation type="submission" date="2014-05" db="EMBL/GenBank/DDBJ databases">
        <title>The genome and life-stage specific transcriptomes of Globodera pallida elucidate key aspects of plant parasitism by a cyst nematode.</title>
        <authorList>
            <person name="Cotton J.A."/>
            <person name="Lilley C.J."/>
            <person name="Jones L.M."/>
            <person name="Kikuchi T."/>
            <person name="Reid A.J."/>
            <person name="Thorpe P."/>
            <person name="Tsai I.J."/>
            <person name="Beasley H."/>
            <person name="Blok V."/>
            <person name="Cock P.J.A."/>
            <person name="Van den Akker S.E."/>
            <person name="Holroyd N."/>
            <person name="Hunt M."/>
            <person name="Mantelin S."/>
            <person name="Naghra H."/>
            <person name="Pain A."/>
            <person name="Palomares-Rius J.E."/>
            <person name="Zarowiecki M."/>
            <person name="Berriman M."/>
            <person name="Jones J.T."/>
            <person name="Urwin P.E."/>
        </authorList>
    </citation>
    <scope>NUCLEOTIDE SEQUENCE [LARGE SCALE GENOMIC DNA]</scope>
    <source>
        <strain evidence="2">Lindley</strain>
    </source>
</reference>
<dbReference type="WBParaSite" id="GPLIN_000782700">
    <property type="protein sequence ID" value="GPLIN_000782700"/>
    <property type="gene ID" value="GPLIN_000782700"/>
</dbReference>
<keyword evidence="1" id="KW-0732">Signal</keyword>
<organism evidence="2 3">
    <name type="scientific">Globodera pallida</name>
    <name type="common">Potato cyst nematode worm</name>
    <name type="synonym">Heterodera pallida</name>
    <dbReference type="NCBI Taxonomy" id="36090"/>
    <lineage>
        <taxon>Eukaryota</taxon>
        <taxon>Metazoa</taxon>
        <taxon>Ecdysozoa</taxon>
        <taxon>Nematoda</taxon>
        <taxon>Chromadorea</taxon>
        <taxon>Rhabditida</taxon>
        <taxon>Tylenchina</taxon>
        <taxon>Tylenchomorpha</taxon>
        <taxon>Tylenchoidea</taxon>
        <taxon>Heteroderidae</taxon>
        <taxon>Heteroderinae</taxon>
        <taxon>Globodera</taxon>
    </lineage>
</organism>
<evidence type="ECO:0000313" key="3">
    <source>
        <dbReference type="WBParaSite" id="GPLIN_000782700"/>
    </source>
</evidence>
<feature type="chain" id="PRO_5008147091" evidence="1">
    <location>
        <begin position="20"/>
        <end position="72"/>
    </location>
</feature>
<accession>A0A183C4N3</accession>
<sequence length="72" mass="8374">MGSIVLFILFIFSLNSVQAMVVAELEEQKLSNGYKFADLEQQNALQEKVVKMKEYQKQQQQTIDYLQKKVAM</sequence>
<keyword evidence="2" id="KW-1185">Reference proteome</keyword>
<reference evidence="3" key="2">
    <citation type="submission" date="2016-06" db="UniProtKB">
        <authorList>
            <consortium name="WormBaseParasite"/>
        </authorList>
    </citation>
    <scope>IDENTIFICATION</scope>
</reference>
<feature type="signal peptide" evidence="1">
    <location>
        <begin position="1"/>
        <end position="19"/>
    </location>
</feature>